<sequence length="494" mass="57218">MKQNDTITTLDSNKSAKIVSYLHNDASFSKKGKLFIDLLNNQSNEDDILEIIFIPKVVSLFMKEKVETYLSLKYGISLEENQYYRSVSNDTLWNPATLADFSKDVTGMGNDSDNFYNKNKSYNYNLKGIEIYTDTIFNAKNYVLWGHNSKSKLIVNHNELTINNYKVWHFKKHLDSIDNRLFKIKINQELWNSAIDTLLVNEKIYLYVSHYNSQGTIELSSGQYYEGVLNASNDIVFENINLLNDSRFIFIKAPDMNMLVRKSINCDENTKLSLDFIEGTYPVNLTVSNNLLSRKYNSENSKLVIDDLPEGKYNITVKDKFGNEKKSEVEIKKDKKFQVKLSENWELTENGFVIITPEILDSEKNLEFKWYKDNEVLGLEKTIKLNEEGNYSLIITNGICEDKFDFKVNSNTSNLISLFPNPSKVSEEITLQLPNDFNKSVEIKINDINGKLIKLMKRDNINENSFKFKIETSGVYFVHLKSENLTKVFKVIVY</sequence>
<gene>
    <name evidence="4" type="ORF">IM755_09695</name>
</gene>
<reference evidence="4 5" key="1">
    <citation type="submission" date="2020-10" db="EMBL/GenBank/DDBJ databases">
        <title>The genome sequence of Flavobacterium aquaticum 1Y8A.</title>
        <authorList>
            <person name="Liu Y."/>
        </authorList>
    </citation>
    <scope>NUCLEOTIDE SEQUENCE [LARGE SCALE GENOMIC DNA]</scope>
    <source>
        <strain evidence="4 5">1Y8A</strain>
    </source>
</reference>
<evidence type="ECO:0000259" key="3">
    <source>
        <dbReference type="Pfam" id="PF26628"/>
    </source>
</evidence>
<feature type="domain" description="Secretion system C-terminal sorting" evidence="2">
    <location>
        <begin position="418"/>
        <end position="493"/>
    </location>
</feature>
<evidence type="ECO:0000313" key="4">
    <source>
        <dbReference type="EMBL" id="MBE9576979.1"/>
    </source>
</evidence>
<dbReference type="InterPro" id="IPR026444">
    <property type="entry name" value="Secre_tail"/>
</dbReference>
<protein>
    <submittedName>
        <fullName evidence="4">T9SS type A sorting domain-containing protein</fullName>
    </submittedName>
</protein>
<dbReference type="InterPro" id="IPR058515">
    <property type="entry name" value="DUF8202"/>
</dbReference>
<dbReference type="NCBIfam" id="TIGR04183">
    <property type="entry name" value="Por_Secre_tail"/>
    <property type="match status" value="1"/>
</dbReference>
<dbReference type="EMBL" id="JADFTZ010000004">
    <property type="protein sequence ID" value="MBE9576979.1"/>
    <property type="molecule type" value="Genomic_DNA"/>
</dbReference>
<dbReference type="Proteomes" id="UP000656274">
    <property type="component" value="Unassembled WGS sequence"/>
</dbReference>
<evidence type="ECO:0000259" key="2">
    <source>
        <dbReference type="Pfam" id="PF18962"/>
    </source>
</evidence>
<organism evidence="4 5">
    <name type="scientific">Flavobacterium proteolyticum</name>
    <dbReference type="NCBI Taxonomy" id="2911683"/>
    <lineage>
        <taxon>Bacteria</taxon>
        <taxon>Pseudomonadati</taxon>
        <taxon>Bacteroidota</taxon>
        <taxon>Flavobacteriia</taxon>
        <taxon>Flavobacteriales</taxon>
        <taxon>Flavobacteriaceae</taxon>
        <taxon>Flavobacterium</taxon>
    </lineage>
</organism>
<evidence type="ECO:0000313" key="5">
    <source>
        <dbReference type="Proteomes" id="UP000656274"/>
    </source>
</evidence>
<dbReference type="RefSeq" id="WP_194096262.1">
    <property type="nucleotide sequence ID" value="NZ_JADFTZ010000004.1"/>
</dbReference>
<comment type="caution">
    <text evidence="4">The sequence shown here is derived from an EMBL/GenBank/DDBJ whole genome shotgun (WGS) entry which is preliminary data.</text>
</comment>
<dbReference type="Pfam" id="PF26628">
    <property type="entry name" value="DUF8202"/>
    <property type="match status" value="1"/>
</dbReference>
<keyword evidence="1" id="KW-0732">Signal</keyword>
<proteinExistence type="predicted"/>
<accession>A0ABR9WTL4</accession>
<evidence type="ECO:0000256" key="1">
    <source>
        <dbReference type="ARBA" id="ARBA00022729"/>
    </source>
</evidence>
<feature type="domain" description="DUF8202" evidence="3">
    <location>
        <begin position="63"/>
        <end position="242"/>
    </location>
</feature>
<dbReference type="Pfam" id="PF18962">
    <property type="entry name" value="Por_Secre_tail"/>
    <property type="match status" value="1"/>
</dbReference>
<name>A0ABR9WTL4_9FLAO</name>
<keyword evidence="5" id="KW-1185">Reference proteome</keyword>